<keyword evidence="1" id="KW-0479">Metal-binding</keyword>
<keyword evidence="4" id="KW-0378">Hydrolase</keyword>
<keyword evidence="12" id="KW-1185">Reference proteome</keyword>
<dbReference type="PANTHER" id="PTHR32472:SF10">
    <property type="entry name" value="DNA REPAIR PROTEIN RADA-LIKE PROTEIN"/>
    <property type="match status" value="1"/>
</dbReference>
<sequence>MQASEMAAIHILRSQSSFLLPTKFKLFYPSLNSLHFFNQPNQNPKFSRHFRPIHSFTPKSSPESPLVNVDGLSEESPSISTPQESISETSPRVWSMFGSPQIEPTDSINSIVSDREEEERARNRGNFSSNVGNSAISRGFVGRGKKGKSKVHWVCSDCGHSEGQWWGTCKSCNKAGTLKQFSVSENEVGNGRVSGYQASENVMKRSWLPEQMVGQNVPVRLADVNRGINHLEWRIRLSGLFGLEVNRVLGSGVVPGSLILVGGDPGVGKSTLALQMAALIAESCDVGGAAPVVYISGEESVEQIGNRADRLSIDTEELFLYSSTDVEDILEKVQILSPRAVVVDSIQTVYLKGVTGSPGGLMQVKECTSALLRFAKKTNIPVLLIGHVNKSGEIAGPRVLEHIVDVVLYMEGEKHSSHRLLRSVKNRFGSTDELGVFEMSESGLEAVSNPSEMFLSEEHSDSEHLAGLAIAVIIDGSRTFLVEVQALCVSGPGVSRHVNGVQLSRADMIVSILKKQAGLKLEDHSIFLNVISGVTLTETSGDLAVAAAICSSFLEFPLPNNVAFIGEIGLGGELRMIPRIEKRVHTLAKLGYKKCVVPESAQKALAGVSSEIQIVGCKNLKQVIDKVFRKQD</sequence>
<dbReference type="GO" id="GO:0000725">
    <property type="term" value="P:recombinational repair"/>
    <property type="evidence" value="ECO:0007669"/>
    <property type="project" value="TreeGrafter"/>
</dbReference>
<dbReference type="PRINTS" id="PR01874">
    <property type="entry name" value="DNAREPAIRADA"/>
</dbReference>
<keyword evidence="2" id="KW-0547">Nucleotide-binding</keyword>
<dbReference type="InterPro" id="IPR014721">
    <property type="entry name" value="Ribsml_uS5_D2-typ_fold_subgr"/>
</dbReference>
<protein>
    <recommendedName>
        <fullName evidence="10">RecA family profile 1 domain-containing protein</fullName>
    </recommendedName>
</protein>
<dbReference type="PROSITE" id="PS50162">
    <property type="entry name" value="RECA_2"/>
    <property type="match status" value="1"/>
</dbReference>
<dbReference type="PANTHER" id="PTHR32472">
    <property type="entry name" value="DNA REPAIR PROTEIN RADA"/>
    <property type="match status" value="1"/>
</dbReference>
<dbReference type="AlphaFoldDB" id="A0AAW1GR51"/>
<dbReference type="SUPFAM" id="SSF54211">
    <property type="entry name" value="Ribosomal protein S5 domain 2-like"/>
    <property type="match status" value="1"/>
</dbReference>
<dbReference type="GO" id="GO:0005524">
    <property type="term" value="F:ATP binding"/>
    <property type="evidence" value="ECO:0007669"/>
    <property type="project" value="UniProtKB-KW"/>
</dbReference>
<comment type="caution">
    <text evidence="11">The sequence shown here is derived from an EMBL/GenBank/DDBJ whole genome shotgun (WGS) entry which is preliminary data.</text>
</comment>
<dbReference type="Pfam" id="PF13481">
    <property type="entry name" value="AAA_25"/>
    <property type="match status" value="1"/>
</dbReference>
<gene>
    <name evidence="11" type="ORF">RND81_14G153700</name>
</gene>
<feature type="domain" description="RecA family profile 1" evidence="10">
    <location>
        <begin position="234"/>
        <end position="388"/>
    </location>
</feature>
<dbReference type="InterPro" id="IPR004504">
    <property type="entry name" value="DNA_repair_RadA"/>
</dbReference>
<dbReference type="GO" id="GO:0003684">
    <property type="term" value="F:damaged DNA binding"/>
    <property type="evidence" value="ECO:0007669"/>
    <property type="project" value="InterPro"/>
</dbReference>
<dbReference type="GO" id="GO:0140664">
    <property type="term" value="F:ATP-dependent DNA damage sensor activity"/>
    <property type="evidence" value="ECO:0007669"/>
    <property type="project" value="InterPro"/>
</dbReference>
<feature type="compositionally biased region" description="Polar residues" evidence="9">
    <location>
        <begin position="125"/>
        <end position="136"/>
    </location>
</feature>
<dbReference type="InterPro" id="IPR020588">
    <property type="entry name" value="RecA_ATP-bd"/>
</dbReference>
<evidence type="ECO:0000256" key="2">
    <source>
        <dbReference type="ARBA" id="ARBA00022741"/>
    </source>
</evidence>
<feature type="region of interest" description="Disordered" evidence="9">
    <location>
        <begin position="54"/>
        <end position="143"/>
    </location>
</feature>
<evidence type="ECO:0000256" key="3">
    <source>
        <dbReference type="ARBA" id="ARBA00022763"/>
    </source>
</evidence>
<dbReference type="GO" id="GO:0016787">
    <property type="term" value="F:hydrolase activity"/>
    <property type="evidence" value="ECO:0007669"/>
    <property type="project" value="UniProtKB-KW"/>
</dbReference>
<evidence type="ECO:0000313" key="12">
    <source>
        <dbReference type="Proteomes" id="UP001443914"/>
    </source>
</evidence>
<organism evidence="11 12">
    <name type="scientific">Saponaria officinalis</name>
    <name type="common">Common soapwort</name>
    <name type="synonym">Lychnis saponaria</name>
    <dbReference type="NCBI Taxonomy" id="3572"/>
    <lineage>
        <taxon>Eukaryota</taxon>
        <taxon>Viridiplantae</taxon>
        <taxon>Streptophyta</taxon>
        <taxon>Embryophyta</taxon>
        <taxon>Tracheophyta</taxon>
        <taxon>Spermatophyta</taxon>
        <taxon>Magnoliopsida</taxon>
        <taxon>eudicotyledons</taxon>
        <taxon>Gunneridae</taxon>
        <taxon>Pentapetalae</taxon>
        <taxon>Caryophyllales</taxon>
        <taxon>Caryophyllaceae</taxon>
        <taxon>Caryophylleae</taxon>
        <taxon>Saponaria</taxon>
    </lineage>
</organism>
<feature type="compositionally biased region" description="Polar residues" evidence="9">
    <location>
        <begin position="75"/>
        <end position="92"/>
    </location>
</feature>
<evidence type="ECO:0000256" key="8">
    <source>
        <dbReference type="ARBA" id="ARBA00023204"/>
    </source>
</evidence>
<evidence type="ECO:0000256" key="1">
    <source>
        <dbReference type="ARBA" id="ARBA00022723"/>
    </source>
</evidence>
<keyword evidence="5" id="KW-0067">ATP-binding</keyword>
<dbReference type="SUPFAM" id="SSF52540">
    <property type="entry name" value="P-loop containing nucleoside triphosphate hydrolases"/>
    <property type="match status" value="1"/>
</dbReference>
<dbReference type="Gene3D" id="3.30.230.10">
    <property type="match status" value="1"/>
</dbReference>
<dbReference type="NCBIfam" id="TIGR00416">
    <property type="entry name" value="sms"/>
    <property type="match status" value="1"/>
</dbReference>
<keyword evidence="6" id="KW-0346">Stress response</keyword>
<evidence type="ECO:0000256" key="7">
    <source>
        <dbReference type="ARBA" id="ARBA00023125"/>
    </source>
</evidence>
<evidence type="ECO:0000256" key="9">
    <source>
        <dbReference type="SAM" id="MobiDB-lite"/>
    </source>
</evidence>
<name>A0AAW1GR51_SAPOF</name>
<keyword evidence="3" id="KW-0227">DNA damage</keyword>
<dbReference type="GO" id="GO:0046872">
    <property type="term" value="F:metal ion binding"/>
    <property type="evidence" value="ECO:0007669"/>
    <property type="project" value="UniProtKB-KW"/>
</dbReference>
<feature type="compositionally biased region" description="Polar residues" evidence="9">
    <location>
        <begin position="102"/>
        <end position="112"/>
    </location>
</feature>
<dbReference type="Gene3D" id="3.40.50.300">
    <property type="entry name" value="P-loop containing nucleotide triphosphate hydrolases"/>
    <property type="match status" value="1"/>
</dbReference>
<dbReference type="InterPro" id="IPR020568">
    <property type="entry name" value="Ribosomal_Su5_D2-typ_SF"/>
</dbReference>
<dbReference type="CDD" id="cd01121">
    <property type="entry name" value="RadA_SMS_N"/>
    <property type="match status" value="1"/>
</dbReference>
<evidence type="ECO:0000256" key="4">
    <source>
        <dbReference type="ARBA" id="ARBA00022801"/>
    </source>
</evidence>
<dbReference type="InterPro" id="IPR003593">
    <property type="entry name" value="AAA+_ATPase"/>
</dbReference>
<dbReference type="FunFam" id="3.40.50.300:FF:000050">
    <property type="entry name" value="DNA repair protein RadA"/>
    <property type="match status" value="1"/>
</dbReference>
<reference evidence="11" key="1">
    <citation type="submission" date="2024-03" db="EMBL/GenBank/DDBJ databases">
        <title>WGS assembly of Saponaria officinalis var. Norfolk2.</title>
        <authorList>
            <person name="Jenkins J."/>
            <person name="Shu S."/>
            <person name="Grimwood J."/>
            <person name="Barry K."/>
            <person name="Goodstein D."/>
            <person name="Schmutz J."/>
            <person name="Leebens-Mack J."/>
            <person name="Osbourn A."/>
        </authorList>
    </citation>
    <scope>NUCLEOTIDE SEQUENCE [LARGE SCALE GENOMIC DNA]</scope>
    <source>
        <strain evidence="11">JIC</strain>
    </source>
</reference>
<evidence type="ECO:0000313" key="11">
    <source>
        <dbReference type="EMBL" id="KAK9666019.1"/>
    </source>
</evidence>
<keyword evidence="8" id="KW-0234">DNA repair</keyword>
<evidence type="ECO:0000259" key="10">
    <source>
        <dbReference type="PROSITE" id="PS50162"/>
    </source>
</evidence>
<dbReference type="Pfam" id="PF13541">
    <property type="entry name" value="ChlI"/>
    <property type="match status" value="1"/>
</dbReference>
<evidence type="ECO:0000256" key="6">
    <source>
        <dbReference type="ARBA" id="ARBA00023016"/>
    </source>
</evidence>
<dbReference type="SMART" id="SM00382">
    <property type="entry name" value="AAA"/>
    <property type="match status" value="1"/>
</dbReference>
<dbReference type="InterPro" id="IPR027417">
    <property type="entry name" value="P-loop_NTPase"/>
</dbReference>
<dbReference type="Proteomes" id="UP001443914">
    <property type="component" value="Unassembled WGS sequence"/>
</dbReference>
<dbReference type="FunFam" id="3.30.230.10:FF:000053">
    <property type="entry name" value="DNA repair protein radA isogeny"/>
    <property type="match status" value="1"/>
</dbReference>
<dbReference type="EMBL" id="JBDFQZ010000014">
    <property type="protein sequence ID" value="KAK9666019.1"/>
    <property type="molecule type" value="Genomic_DNA"/>
</dbReference>
<evidence type="ECO:0000256" key="5">
    <source>
        <dbReference type="ARBA" id="ARBA00022840"/>
    </source>
</evidence>
<keyword evidence="7" id="KW-0238">DNA-binding</keyword>
<proteinExistence type="predicted"/>
<accession>A0AAW1GR51</accession>